<evidence type="ECO:0000313" key="2">
    <source>
        <dbReference type="EMBL" id="CAH1273732.1"/>
    </source>
</evidence>
<keyword evidence="3" id="KW-1185">Reference proteome</keyword>
<evidence type="ECO:0000313" key="3">
    <source>
        <dbReference type="Proteomes" id="UP000838412"/>
    </source>
</evidence>
<proteinExistence type="predicted"/>
<feature type="compositionally biased region" description="Polar residues" evidence="1">
    <location>
        <begin position="93"/>
        <end position="113"/>
    </location>
</feature>
<sequence length="226" mass="23486">MMFFVGEWLKMECPSCGEPVGAKQKFCHECGTGLQKRQKFQDSGEEGGAESTSSTVPVVPAAKLTAEQPDGSKEGLSVSQPTGGGGGGRNVHRSSLSTDHNANMEINTMSTSDKNIKPMDPEPMETDPVQDEKGASYDGGSSEALKDGIPPAGSTSSVGGETPLPNDKRPVSPTVLADTLQKSVQLDSPVQETSTCVQGFEGDVGSLGKEGAQRSRPTEAVQGALT</sequence>
<name>A0A8K0F1A0_BRALA</name>
<dbReference type="EMBL" id="OV696694">
    <property type="protein sequence ID" value="CAH1273732.1"/>
    <property type="molecule type" value="Genomic_DNA"/>
</dbReference>
<evidence type="ECO:0000256" key="1">
    <source>
        <dbReference type="SAM" id="MobiDB-lite"/>
    </source>
</evidence>
<dbReference type="Proteomes" id="UP000838412">
    <property type="component" value="Chromosome 9"/>
</dbReference>
<organism evidence="2 3">
    <name type="scientific">Branchiostoma lanceolatum</name>
    <name type="common">Common lancelet</name>
    <name type="synonym">Amphioxus lanceolatum</name>
    <dbReference type="NCBI Taxonomy" id="7740"/>
    <lineage>
        <taxon>Eukaryota</taxon>
        <taxon>Metazoa</taxon>
        <taxon>Chordata</taxon>
        <taxon>Cephalochordata</taxon>
        <taxon>Leptocardii</taxon>
        <taxon>Amphioxiformes</taxon>
        <taxon>Branchiostomatidae</taxon>
        <taxon>Branchiostoma</taxon>
    </lineage>
</organism>
<gene>
    <name evidence="2" type="primary">Hypp5193</name>
    <name evidence="2" type="ORF">BLAG_LOCUS24984</name>
</gene>
<feature type="compositionally biased region" description="Polar residues" evidence="1">
    <location>
        <begin position="180"/>
        <end position="197"/>
    </location>
</feature>
<reference evidence="2" key="1">
    <citation type="submission" date="2022-01" db="EMBL/GenBank/DDBJ databases">
        <authorList>
            <person name="Braso-Vives M."/>
        </authorList>
    </citation>
    <scope>NUCLEOTIDE SEQUENCE</scope>
</reference>
<accession>A0A8K0F1A0</accession>
<dbReference type="AlphaFoldDB" id="A0A8K0F1A0"/>
<feature type="region of interest" description="Disordered" evidence="1">
    <location>
        <begin position="36"/>
        <end position="226"/>
    </location>
</feature>
<protein>
    <submittedName>
        <fullName evidence="2">Hypp5193 protein</fullName>
    </submittedName>
</protein>